<accession>A0A7V8MZJ1</accession>
<gene>
    <name evidence="3" type="ORF">HZR21_02050</name>
</gene>
<evidence type="ECO:0000256" key="2">
    <source>
        <dbReference type="SAM" id="Phobius"/>
    </source>
</evidence>
<comment type="caution">
    <text evidence="3">The sequence shown here is derived from an EMBL/GenBank/DDBJ whole genome shotgun (WGS) entry which is preliminary data.</text>
</comment>
<dbReference type="AlphaFoldDB" id="A0A7V8MZJ1"/>
<keyword evidence="1" id="KW-0175">Coiled coil</keyword>
<proteinExistence type="predicted"/>
<keyword evidence="2" id="KW-0472">Membrane</keyword>
<feature type="transmembrane region" description="Helical" evidence="2">
    <location>
        <begin position="61"/>
        <end position="80"/>
    </location>
</feature>
<organism evidence="3 4">
    <name type="scientific">Pseudolactococcus laudensis</name>
    <dbReference type="NCBI Taxonomy" id="1494461"/>
    <lineage>
        <taxon>Bacteria</taxon>
        <taxon>Bacillati</taxon>
        <taxon>Bacillota</taxon>
        <taxon>Bacilli</taxon>
        <taxon>Lactobacillales</taxon>
        <taxon>Streptococcaceae</taxon>
        <taxon>Pseudolactococcus</taxon>
    </lineage>
</organism>
<evidence type="ECO:0000313" key="4">
    <source>
        <dbReference type="Proteomes" id="UP000530186"/>
    </source>
</evidence>
<reference evidence="3 4" key="1">
    <citation type="submission" date="2020-07" db="EMBL/GenBank/DDBJ databases">
        <authorList>
            <person name="Hilgarth M."/>
            <person name="Werum V."/>
            <person name="Vogel R.F."/>
        </authorList>
    </citation>
    <scope>NUCLEOTIDE SEQUENCE [LARGE SCALE GENOMIC DNA]</scope>
    <source>
        <strain evidence="3 4">DSM 28961</strain>
    </source>
</reference>
<feature type="transmembrane region" description="Helical" evidence="2">
    <location>
        <begin position="7"/>
        <end position="26"/>
    </location>
</feature>
<keyword evidence="2" id="KW-0812">Transmembrane</keyword>
<protein>
    <submittedName>
        <fullName evidence="3">Uncharacterized protein</fullName>
    </submittedName>
</protein>
<keyword evidence="4" id="KW-1185">Reference proteome</keyword>
<dbReference type="Proteomes" id="UP000530186">
    <property type="component" value="Unassembled WGS sequence"/>
</dbReference>
<dbReference type="EMBL" id="JACBNY010000002">
    <property type="protein sequence ID" value="MBA0015937.1"/>
    <property type="molecule type" value="Genomic_DNA"/>
</dbReference>
<evidence type="ECO:0000256" key="1">
    <source>
        <dbReference type="SAM" id="Coils"/>
    </source>
</evidence>
<name>A0A7V8MZJ1_9LACT</name>
<evidence type="ECO:0000313" key="3">
    <source>
        <dbReference type="EMBL" id="MBA0015937.1"/>
    </source>
</evidence>
<dbReference type="GeneID" id="303194288"/>
<dbReference type="RefSeq" id="WP_180745991.1">
    <property type="nucleotide sequence ID" value="NZ_CBCRWQ010000001.1"/>
</dbReference>
<keyword evidence="2" id="KW-1133">Transmembrane helix</keyword>
<feature type="coiled-coil region" evidence="1">
    <location>
        <begin position="108"/>
        <end position="202"/>
    </location>
</feature>
<sequence>MYQQEVISIGTAFLGSGLLFVGLLYYRAENHFIFFPNRVPTLSPLNTPKVSLLSKVQARDLVFISDFFIVLLVLLGVFILNKRRKVNSEMVKVLADYQSVLSTLRPTLDQVEKDIAAQKSYIQKLKESGEQLKDENNELLQKRSDLQDKCRNSQPGLQKEIAYCKTENANLTTSLKRLETLKDQLETEQLQKEQALEAAKAQQVNLAEETIVTAEKMQQLEEIDPEQQEKVRKAKKIALQIYKEMQSRL</sequence>